<dbReference type="AlphaFoldDB" id="A0A545ST65"/>
<comment type="caution">
    <text evidence="2">The sequence shown here is derived from an EMBL/GenBank/DDBJ whole genome shotgun (WGS) entry which is preliminary data.</text>
</comment>
<protein>
    <submittedName>
        <fullName evidence="2">DUF4387 domain-containing protein</fullName>
    </submittedName>
</protein>
<keyword evidence="3" id="KW-1185">Reference proteome</keyword>
<dbReference type="Proteomes" id="UP000319732">
    <property type="component" value="Unassembled WGS sequence"/>
</dbReference>
<feature type="domain" description="DUF4387" evidence="1">
    <location>
        <begin position="9"/>
        <end position="103"/>
    </location>
</feature>
<dbReference type="OrthoDB" id="9796125at2"/>
<evidence type="ECO:0000259" key="1">
    <source>
        <dbReference type="Pfam" id="PF14330"/>
    </source>
</evidence>
<sequence length="111" mass="12513">MNTVEHANLMELASVIRSKNASPFEVTFDIIFKNKSIYEVVKKNQILNKEILAELYNVSPDHILDVIYFDAANAVKFNMPRSAPHASFGETDMHSAQQHVPLQGLVLELES</sequence>
<dbReference type="EMBL" id="VHSG01000029">
    <property type="protein sequence ID" value="TQV68149.1"/>
    <property type="molecule type" value="Genomic_DNA"/>
</dbReference>
<accession>A0A545ST65</accession>
<dbReference type="Pfam" id="PF14330">
    <property type="entry name" value="DUF4387"/>
    <property type="match status" value="1"/>
</dbReference>
<reference evidence="2 3" key="1">
    <citation type="submission" date="2019-06" db="EMBL/GenBank/DDBJ databases">
        <title>Whole genome sequence for Cellvibrionaceae sp. R142.</title>
        <authorList>
            <person name="Wang G."/>
        </authorList>
    </citation>
    <scope>NUCLEOTIDE SEQUENCE [LARGE SCALE GENOMIC DNA]</scope>
    <source>
        <strain evidence="2 3">R142</strain>
    </source>
</reference>
<evidence type="ECO:0000313" key="2">
    <source>
        <dbReference type="EMBL" id="TQV68149.1"/>
    </source>
</evidence>
<name>A0A545ST65_9GAMM</name>
<gene>
    <name evidence="2" type="ORF">FKG94_23960</name>
</gene>
<dbReference type="InterPro" id="IPR025496">
    <property type="entry name" value="DUF4387"/>
</dbReference>
<organism evidence="2 3">
    <name type="scientific">Exilibacterium tricleocarpae</name>
    <dbReference type="NCBI Taxonomy" id="2591008"/>
    <lineage>
        <taxon>Bacteria</taxon>
        <taxon>Pseudomonadati</taxon>
        <taxon>Pseudomonadota</taxon>
        <taxon>Gammaproteobacteria</taxon>
        <taxon>Cellvibrionales</taxon>
        <taxon>Cellvibrionaceae</taxon>
        <taxon>Exilibacterium</taxon>
    </lineage>
</organism>
<evidence type="ECO:0000313" key="3">
    <source>
        <dbReference type="Proteomes" id="UP000319732"/>
    </source>
</evidence>
<dbReference type="RefSeq" id="WP_142929490.1">
    <property type="nucleotide sequence ID" value="NZ_ML660107.1"/>
</dbReference>
<proteinExistence type="predicted"/>